<evidence type="ECO:0000256" key="1">
    <source>
        <dbReference type="SAM" id="MobiDB-lite"/>
    </source>
</evidence>
<sequence>MERCSSAIGGHPGKTRWKRKPLQRAQWQKGWEVYLENDCCDTSNWKCWIARWECDRIVSGLHLRNMGTRVSSFLHAMGREAEDVFTNRRQRPIFLHLTNTTSEKAIQTSQASG</sequence>
<evidence type="ECO:0000313" key="2">
    <source>
        <dbReference type="EMBL" id="JAR91730.1"/>
    </source>
</evidence>
<organism evidence="2">
    <name type="scientific">Ixodes ricinus</name>
    <name type="common">Common tick</name>
    <name type="synonym">Acarus ricinus</name>
    <dbReference type="NCBI Taxonomy" id="34613"/>
    <lineage>
        <taxon>Eukaryota</taxon>
        <taxon>Metazoa</taxon>
        <taxon>Ecdysozoa</taxon>
        <taxon>Arthropoda</taxon>
        <taxon>Chelicerata</taxon>
        <taxon>Arachnida</taxon>
        <taxon>Acari</taxon>
        <taxon>Parasitiformes</taxon>
        <taxon>Ixodida</taxon>
        <taxon>Ixodoidea</taxon>
        <taxon>Ixodidae</taxon>
        <taxon>Ixodinae</taxon>
        <taxon>Ixodes</taxon>
    </lineage>
</organism>
<reference evidence="2" key="1">
    <citation type="journal article" date="2018" name="PLoS Negl. Trop. Dis.">
        <title>Sialome diversity of ticks revealed by RNAseq of single tick salivary glands.</title>
        <authorList>
            <person name="Perner J."/>
            <person name="Kropackova S."/>
            <person name="Kopacek P."/>
            <person name="Ribeiro J.M."/>
        </authorList>
    </citation>
    <scope>NUCLEOTIDE SEQUENCE</scope>
    <source>
        <strain evidence="2">Siblings of single egg batch collected in Ceske Budejovice</strain>
        <tissue evidence="2">Salivary glands</tissue>
    </source>
</reference>
<dbReference type="EMBL" id="GEGO01003674">
    <property type="protein sequence ID" value="JAR91730.1"/>
    <property type="molecule type" value="Transcribed_RNA"/>
</dbReference>
<protein>
    <submittedName>
        <fullName evidence="2">Putative conserved protein with signal anchor</fullName>
    </submittedName>
</protein>
<feature type="region of interest" description="Disordered" evidence="1">
    <location>
        <begin position="1"/>
        <end position="21"/>
    </location>
</feature>
<proteinExistence type="predicted"/>
<name>A0A147BLR0_IXORI</name>
<accession>A0A147BLR0</accession>
<dbReference type="AlphaFoldDB" id="A0A147BLR0"/>